<dbReference type="Pfam" id="PF00664">
    <property type="entry name" value="ABC_membrane"/>
    <property type="match status" value="1"/>
</dbReference>
<accession>A0ABY4GS82</accession>
<evidence type="ECO:0000256" key="7">
    <source>
        <dbReference type="SAM" id="Phobius"/>
    </source>
</evidence>
<dbReference type="Pfam" id="PF00005">
    <property type="entry name" value="ABC_tran"/>
    <property type="match status" value="1"/>
</dbReference>
<evidence type="ECO:0000256" key="6">
    <source>
        <dbReference type="ARBA" id="ARBA00023136"/>
    </source>
</evidence>
<evidence type="ECO:0000259" key="9">
    <source>
        <dbReference type="PROSITE" id="PS50929"/>
    </source>
</evidence>
<keyword evidence="6 7" id="KW-0472">Membrane</keyword>
<dbReference type="PROSITE" id="PS50893">
    <property type="entry name" value="ABC_TRANSPORTER_2"/>
    <property type="match status" value="1"/>
</dbReference>
<dbReference type="CDD" id="cd18564">
    <property type="entry name" value="ABC_6TM_exporter_like"/>
    <property type="match status" value="1"/>
</dbReference>
<dbReference type="SMART" id="SM00382">
    <property type="entry name" value="AAA"/>
    <property type="match status" value="1"/>
</dbReference>
<feature type="domain" description="ABC transmembrane type-1" evidence="9">
    <location>
        <begin position="62"/>
        <end position="344"/>
    </location>
</feature>
<keyword evidence="4 10" id="KW-0067">ATP-binding</keyword>
<evidence type="ECO:0000259" key="8">
    <source>
        <dbReference type="PROSITE" id="PS50893"/>
    </source>
</evidence>
<comment type="subcellular location">
    <subcellularLocation>
        <location evidence="1">Cell membrane</location>
        <topology evidence="1">Multi-pass membrane protein</topology>
    </subcellularLocation>
</comment>
<dbReference type="Proteomes" id="UP000831537">
    <property type="component" value="Chromosome"/>
</dbReference>
<dbReference type="InterPro" id="IPR039421">
    <property type="entry name" value="Type_1_exporter"/>
</dbReference>
<dbReference type="EMBL" id="CP095071">
    <property type="protein sequence ID" value="UOQ87124.1"/>
    <property type="molecule type" value="Genomic_DNA"/>
</dbReference>
<evidence type="ECO:0000256" key="2">
    <source>
        <dbReference type="ARBA" id="ARBA00022692"/>
    </source>
</evidence>
<feature type="transmembrane region" description="Helical" evidence="7">
    <location>
        <begin position="59"/>
        <end position="86"/>
    </location>
</feature>
<dbReference type="InterPro" id="IPR036640">
    <property type="entry name" value="ABC1_TM_sf"/>
</dbReference>
<reference evidence="10 11" key="1">
    <citation type="submission" date="2022-04" db="EMBL/GenBank/DDBJ databases">
        <title>Gracilibacillus sp. isolated from saltern.</title>
        <authorList>
            <person name="Won M."/>
            <person name="Lee C.-M."/>
            <person name="Woen H.-Y."/>
            <person name="Kwon S.-W."/>
        </authorList>
    </citation>
    <scope>NUCLEOTIDE SEQUENCE [LARGE SCALE GENOMIC DNA]</scope>
    <source>
        <strain evidence="10 11">SSPM10-3</strain>
    </source>
</reference>
<name>A0ABY4GS82_9BACI</name>
<evidence type="ECO:0000313" key="10">
    <source>
        <dbReference type="EMBL" id="UOQ87124.1"/>
    </source>
</evidence>
<dbReference type="Gene3D" id="3.40.50.300">
    <property type="entry name" value="P-loop containing nucleotide triphosphate hydrolases"/>
    <property type="match status" value="1"/>
</dbReference>
<feature type="transmembrane region" description="Helical" evidence="7">
    <location>
        <begin position="313"/>
        <end position="330"/>
    </location>
</feature>
<dbReference type="PANTHER" id="PTHR43394">
    <property type="entry name" value="ATP-DEPENDENT PERMEASE MDL1, MITOCHONDRIAL"/>
    <property type="match status" value="1"/>
</dbReference>
<evidence type="ECO:0000256" key="3">
    <source>
        <dbReference type="ARBA" id="ARBA00022741"/>
    </source>
</evidence>
<protein>
    <submittedName>
        <fullName evidence="10">ABC transporter ATP-binding protein/permease</fullName>
    </submittedName>
</protein>
<keyword evidence="5 7" id="KW-1133">Transmembrane helix</keyword>
<dbReference type="PANTHER" id="PTHR43394:SF1">
    <property type="entry name" value="ATP-BINDING CASSETTE SUB-FAMILY B MEMBER 10, MITOCHONDRIAL"/>
    <property type="match status" value="1"/>
</dbReference>
<dbReference type="InterPro" id="IPR003593">
    <property type="entry name" value="AAA+_ATPase"/>
</dbReference>
<organism evidence="10 11">
    <name type="scientific">Gracilibacillus salinarum</name>
    <dbReference type="NCBI Taxonomy" id="2932255"/>
    <lineage>
        <taxon>Bacteria</taxon>
        <taxon>Bacillati</taxon>
        <taxon>Bacillota</taxon>
        <taxon>Bacilli</taxon>
        <taxon>Bacillales</taxon>
        <taxon>Bacillaceae</taxon>
        <taxon>Gracilibacillus</taxon>
    </lineage>
</organism>
<dbReference type="InterPro" id="IPR017871">
    <property type="entry name" value="ABC_transporter-like_CS"/>
</dbReference>
<evidence type="ECO:0000256" key="5">
    <source>
        <dbReference type="ARBA" id="ARBA00022989"/>
    </source>
</evidence>
<dbReference type="InterPro" id="IPR011527">
    <property type="entry name" value="ABC1_TM_dom"/>
</dbReference>
<dbReference type="PROSITE" id="PS50929">
    <property type="entry name" value="ABC_TM1F"/>
    <property type="match status" value="1"/>
</dbReference>
<evidence type="ECO:0000256" key="4">
    <source>
        <dbReference type="ARBA" id="ARBA00022840"/>
    </source>
</evidence>
<dbReference type="GO" id="GO:0005524">
    <property type="term" value="F:ATP binding"/>
    <property type="evidence" value="ECO:0007669"/>
    <property type="project" value="UniProtKB-KW"/>
</dbReference>
<feature type="transmembrane region" description="Helical" evidence="7">
    <location>
        <begin position="283"/>
        <end position="307"/>
    </location>
</feature>
<dbReference type="PROSITE" id="PS00211">
    <property type="entry name" value="ABC_TRANSPORTER_1"/>
    <property type="match status" value="1"/>
</dbReference>
<evidence type="ECO:0000256" key="1">
    <source>
        <dbReference type="ARBA" id="ARBA00004651"/>
    </source>
</evidence>
<feature type="transmembrane region" description="Helical" evidence="7">
    <location>
        <begin position="172"/>
        <end position="195"/>
    </location>
</feature>
<keyword evidence="2 7" id="KW-0812">Transmembrane</keyword>
<feature type="transmembrane region" description="Helical" evidence="7">
    <location>
        <begin position="201"/>
        <end position="220"/>
    </location>
</feature>
<keyword evidence="11" id="KW-1185">Reference proteome</keyword>
<sequence>MKERIQRIVDKMKQLSLFHRFKSLWRIEDTGDNLISESPPVPVMDIFRRFWPYARPYRYWIILSLLLIALQPIVQSGTIWLLQVFIDSVLTNGDFDPLYWLIFSYLGLTIIHGILYFSGTYLSNWVGESFILSLRKSLFEHLQGLSLHFFVEHKLGDIISRISGDIASIERLVITGATSAVSYLFQIVVFTGMLFFMEWKLALVSLVVVPLFYLVTRFFSKRIKMASRERTRREGAINALSEESFSNVALMQAYNQQEAESKRFSLQNQRSFKAKMLKVRLKAAFTPVISFIEMAGTLVVMVAGAWLLFNGGITLGTLIAFVTLLSKLYAPVRRLSKLLNTIYSASASAERVIEYLEEKPLVKESAYALEHPAARIEFDQVSFSYPDKSKTILSNVSFQIEPGESVALVGSSGVGKSTIVKLLMRFYDPTNGRILLDGNVLKGLQIDSLRENIAVLFQESLIFDGTVKENIAYGNPGATDEEIVKAAKFADAHEFIRDMDNGYDTWIGQKGRNLSGGQQKRLAIARSMIRNAPILILDEPTEGLDGGSERRLLNPIKRLMEEKATLIITHNLRSAAFADRILYLEEGEVKEMGSHEALLAQDGKYATLYYMQQGETGHETAVHSL</sequence>
<evidence type="ECO:0000313" key="11">
    <source>
        <dbReference type="Proteomes" id="UP000831537"/>
    </source>
</evidence>
<keyword evidence="3" id="KW-0547">Nucleotide-binding</keyword>
<proteinExistence type="predicted"/>
<dbReference type="RefSeq" id="WP_244747565.1">
    <property type="nucleotide sequence ID" value="NZ_CP095071.1"/>
</dbReference>
<feature type="transmembrane region" description="Helical" evidence="7">
    <location>
        <begin position="98"/>
        <end position="117"/>
    </location>
</feature>
<dbReference type="InterPro" id="IPR027417">
    <property type="entry name" value="P-loop_NTPase"/>
</dbReference>
<dbReference type="Gene3D" id="1.20.1560.10">
    <property type="entry name" value="ABC transporter type 1, transmembrane domain"/>
    <property type="match status" value="1"/>
</dbReference>
<feature type="domain" description="ABC transporter" evidence="8">
    <location>
        <begin position="376"/>
        <end position="611"/>
    </location>
</feature>
<gene>
    <name evidence="10" type="ORF">MUN87_09695</name>
</gene>
<dbReference type="SUPFAM" id="SSF90123">
    <property type="entry name" value="ABC transporter transmembrane region"/>
    <property type="match status" value="1"/>
</dbReference>
<dbReference type="SUPFAM" id="SSF52540">
    <property type="entry name" value="P-loop containing nucleoside triphosphate hydrolases"/>
    <property type="match status" value="1"/>
</dbReference>
<dbReference type="InterPro" id="IPR003439">
    <property type="entry name" value="ABC_transporter-like_ATP-bd"/>
</dbReference>